<keyword evidence="6 10" id="KW-0479">Metal-binding</keyword>
<dbReference type="SMART" id="SM00729">
    <property type="entry name" value="Elp3"/>
    <property type="match status" value="1"/>
</dbReference>
<sequence length="375" mass="41980">MSGIYIHIPFCRKACHYCNFHFSTSQQSKASLVAAIAKEAIIRKAYLTNTVSTIYFGGGTPSLLTAEELLLIKQALYSHFAVEADAEVTLEANPDDITQEKLAEWKKAGINRLSIGIQSFFEEDLQWMNRAHNAAQAKHCIILAQKAGFTNLTIDLIYGTPGLSNERWIANIQTAIALEVPHLSCYALTVEPDTALDKLIQKGKKETTDQTIQAEHFELLTKHLDTAGFEQYEISNFARPGFRSKHNSSYWQGKPYLGLGPSAHSFNGTTRQWNISNNALYIQSLDKGLVPSEAEQLTAEQQLNEYIMTSLRTIEGCSMEWIAENWSLQKVEDVLTAAKKYIDDEKLSFTDNRLLLTQKGKFLADGIAADLFQLS</sequence>
<evidence type="ECO:0000256" key="4">
    <source>
        <dbReference type="ARBA" id="ARBA00022617"/>
    </source>
</evidence>
<dbReference type="PROSITE" id="PS51918">
    <property type="entry name" value="RADICAL_SAM"/>
    <property type="match status" value="1"/>
</dbReference>
<dbReference type="InterPro" id="IPR004559">
    <property type="entry name" value="HemW-like"/>
</dbReference>
<dbReference type="OrthoDB" id="9808022at2"/>
<keyword evidence="5 10" id="KW-0949">S-adenosyl-L-methionine</keyword>
<dbReference type="PANTHER" id="PTHR13932:SF5">
    <property type="entry name" value="RADICAL S-ADENOSYL METHIONINE DOMAIN-CONTAINING PROTEIN 1, MITOCHONDRIAL"/>
    <property type="match status" value="1"/>
</dbReference>
<gene>
    <name evidence="12" type="ORF">BC659_1994</name>
</gene>
<evidence type="ECO:0000256" key="6">
    <source>
        <dbReference type="ARBA" id="ARBA00022723"/>
    </source>
</evidence>
<dbReference type="InterPro" id="IPR006638">
    <property type="entry name" value="Elp3/MiaA/NifB-like_rSAM"/>
</dbReference>
<dbReference type="Gene3D" id="3.20.20.70">
    <property type="entry name" value="Aldolase class I"/>
    <property type="match status" value="1"/>
</dbReference>
<dbReference type="CDD" id="cd01335">
    <property type="entry name" value="Radical_SAM"/>
    <property type="match status" value="1"/>
</dbReference>
<evidence type="ECO:0000256" key="10">
    <source>
        <dbReference type="RuleBase" id="RU364116"/>
    </source>
</evidence>
<dbReference type="SFLD" id="SFLDF00562">
    <property type="entry name" value="HemN-like__clustered_with_heat"/>
    <property type="match status" value="1"/>
</dbReference>
<evidence type="ECO:0000256" key="8">
    <source>
        <dbReference type="ARBA" id="ARBA00023014"/>
    </source>
</evidence>
<evidence type="ECO:0000313" key="13">
    <source>
        <dbReference type="Proteomes" id="UP000295741"/>
    </source>
</evidence>
<dbReference type="GO" id="GO:0046872">
    <property type="term" value="F:metal ion binding"/>
    <property type="evidence" value="ECO:0007669"/>
    <property type="project" value="UniProtKB-UniRule"/>
</dbReference>
<keyword evidence="13" id="KW-1185">Reference proteome</keyword>
<keyword evidence="9 10" id="KW-0143">Chaperone</keyword>
<dbReference type="NCBIfam" id="TIGR00539">
    <property type="entry name" value="hemN_rel"/>
    <property type="match status" value="1"/>
</dbReference>
<keyword evidence="4 10" id="KW-0349">Heme</keyword>
<evidence type="ECO:0000256" key="2">
    <source>
        <dbReference type="ARBA" id="ARBA00006100"/>
    </source>
</evidence>
<evidence type="ECO:0000256" key="5">
    <source>
        <dbReference type="ARBA" id="ARBA00022691"/>
    </source>
</evidence>
<comment type="similarity">
    <text evidence="2">Belongs to the anaerobic coproporphyrinogen-III oxidase family. HemW subfamily.</text>
</comment>
<evidence type="ECO:0000256" key="7">
    <source>
        <dbReference type="ARBA" id="ARBA00023004"/>
    </source>
</evidence>
<dbReference type="AlphaFoldDB" id="A0A4R6IXR6"/>
<dbReference type="InterPro" id="IPR013785">
    <property type="entry name" value="Aldolase_TIM"/>
</dbReference>
<protein>
    <recommendedName>
        <fullName evidence="3 10">Heme chaperone HemW</fullName>
    </recommendedName>
</protein>
<reference evidence="12 13" key="1">
    <citation type="submission" date="2019-03" db="EMBL/GenBank/DDBJ databases">
        <title>Genomic Encyclopedia of Archaeal and Bacterial Type Strains, Phase II (KMG-II): from individual species to whole genera.</title>
        <authorList>
            <person name="Goeker M."/>
        </authorList>
    </citation>
    <scope>NUCLEOTIDE SEQUENCE [LARGE SCALE GENOMIC DNA]</scope>
    <source>
        <strain evidence="12 13">DSM 28323</strain>
    </source>
</reference>
<proteinExistence type="inferred from homology"/>
<dbReference type="RefSeq" id="WP_133474569.1">
    <property type="nucleotide sequence ID" value="NZ_SNWP01000011.1"/>
</dbReference>
<evidence type="ECO:0000259" key="11">
    <source>
        <dbReference type="PROSITE" id="PS51918"/>
    </source>
</evidence>
<accession>A0A4R6IXR6</accession>
<dbReference type="Proteomes" id="UP000295741">
    <property type="component" value="Unassembled WGS sequence"/>
</dbReference>
<dbReference type="GO" id="GO:0006779">
    <property type="term" value="P:porphyrin-containing compound biosynthetic process"/>
    <property type="evidence" value="ECO:0007669"/>
    <property type="project" value="InterPro"/>
</dbReference>
<evidence type="ECO:0000256" key="1">
    <source>
        <dbReference type="ARBA" id="ARBA00001966"/>
    </source>
</evidence>
<dbReference type="GO" id="GO:0004109">
    <property type="term" value="F:coproporphyrinogen oxidase activity"/>
    <property type="evidence" value="ECO:0007669"/>
    <property type="project" value="InterPro"/>
</dbReference>
<comment type="cofactor">
    <cofactor evidence="1">
        <name>[4Fe-4S] cluster</name>
        <dbReference type="ChEBI" id="CHEBI:49883"/>
    </cofactor>
</comment>
<dbReference type="PANTHER" id="PTHR13932">
    <property type="entry name" value="COPROPORPHYRINIGEN III OXIDASE"/>
    <property type="match status" value="1"/>
</dbReference>
<dbReference type="InterPro" id="IPR010723">
    <property type="entry name" value="HemN_C"/>
</dbReference>
<dbReference type="SFLD" id="SFLDG01065">
    <property type="entry name" value="anaerobic_coproporphyrinogen-I"/>
    <property type="match status" value="1"/>
</dbReference>
<dbReference type="Pfam" id="PF04055">
    <property type="entry name" value="Radical_SAM"/>
    <property type="match status" value="1"/>
</dbReference>
<dbReference type="EMBL" id="SNWP01000011">
    <property type="protein sequence ID" value="TDO26685.1"/>
    <property type="molecule type" value="Genomic_DNA"/>
</dbReference>
<keyword evidence="8 10" id="KW-0411">Iron-sulfur</keyword>
<dbReference type="GO" id="GO:0005737">
    <property type="term" value="C:cytoplasm"/>
    <property type="evidence" value="ECO:0007669"/>
    <property type="project" value="UniProtKB-SubCell"/>
</dbReference>
<dbReference type="SUPFAM" id="SSF102114">
    <property type="entry name" value="Radical SAM enzymes"/>
    <property type="match status" value="1"/>
</dbReference>
<evidence type="ECO:0000256" key="9">
    <source>
        <dbReference type="ARBA" id="ARBA00023186"/>
    </source>
</evidence>
<keyword evidence="10" id="KW-0963">Cytoplasm</keyword>
<comment type="caution">
    <text evidence="12">The sequence shown here is derived from an EMBL/GenBank/DDBJ whole genome shotgun (WGS) entry which is preliminary data.</text>
</comment>
<comment type="function">
    <text evidence="10">Probably acts as a heme chaperone, transferring heme to an unknown acceptor. Binds one molecule of heme per monomer, possibly covalently. Binds 1 [4Fe-4S] cluster. The cluster is coordinated with 3 cysteines and an exchangeable S-adenosyl-L-methionine.</text>
</comment>
<comment type="subcellular location">
    <subcellularLocation>
        <location evidence="10">Cytoplasm</location>
    </subcellularLocation>
</comment>
<evidence type="ECO:0000256" key="3">
    <source>
        <dbReference type="ARBA" id="ARBA00017228"/>
    </source>
</evidence>
<dbReference type="InterPro" id="IPR007197">
    <property type="entry name" value="rSAM"/>
</dbReference>
<dbReference type="SFLD" id="SFLDS00029">
    <property type="entry name" value="Radical_SAM"/>
    <property type="match status" value="1"/>
</dbReference>
<keyword evidence="7 10" id="KW-0408">Iron</keyword>
<feature type="domain" description="Radical SAM core" evidence="11">
    <location>
        <begin position="1"/>
        <end position="230"/>
    </location>
</feature>
<dbReference type="InterPro" id="IPR058240">
    <property type="entry name" value="rSAM_sf"/>
</dbReference>
<dbReference type="InterPro" id="IPR034505">
    <property type="entry name" value="Coproporphyrinogen-III_oxidase"/>
</dbReference>
<evidence type="ECO:0000313" key="12">
    <source>
        <dbReference type="EMBL" id="TDO26685.1"/>
    </source>
</evidence>
<name>A0A4R6IXR6_9BACT</name>
<dbReference type="SFLD" id="SFLDF00288">
    <property type="entry name" value="HemN-like__clustered_with_nucl"/>
    <property type="match status" value="1"/>
</dbReference>
<keyword evidence="10" id="KW-0004">4Fe-4S</keyword>
<organism evidence="12 13">
    <name type="scientific">Sediminibacterium goheungense</name>
    <dbReference type="NCBI Taxonomy" id="1086393"/>
    <lineage>
        <taxon>Bacteria</taxon>
        <taxon>Pseudomonadati</taxon>
        <taxon>Bacteroidota</taxon>
        <taxon>Chitinophagia</taxon>
        <taxon>Chitinophagales</taxon>
        <taxon>Chitinophagaceae</taxon>
        <taxon>Sediminibacterium</taxon>
    </lineage>
</organism>
<dbReference type="GO" id="GO:0051539">
    <property type="term" value="F:4 iron, 4 sulfur cluster binding"/>
    <property type="evidence" value="ECO:0007669"/>
    <property type="project" value="UniProtKB-UniRule"/>
</dbReference>
<dbReference type="Pfam" id="PF06969">
    <property type="entry name" value="HemN_C"/>
    <property type="match status" value="1"/>
</dbReference>